<proteinExistence type="predicted"/>
<dbReference type="AlphaFoldDB" id="A0AA97CU94"/>
<sequence length="39" mass="4522">MILDPVAQFSVWLNSQPWSDQFNTVWQGIGDVLRFLNKA</sequence>
<gene>
    <name evidence="1" type="ORF">MP11Mi_03560</name>
</gene>
<dbReference type="EMBL" id="CP128986">
    <property type="protein sequence ID" value="WOC11289.1"/>
    <property type="molecule type" value="Genomic_DNA"/>
</dbReference>
<evidence type="ECO:0000313" key="1">
    <source>
        <dbReference type="EMBL" id="WOC11289.1"/>
    </source>
</evidence>
<name>A0AA97CU94_9ACTN</name>
<organism evidence="1">
    <name type="scientific">Gordonia sp. MP11Mi</name>
    <dbReference type="NCBI Taxonomy" id="3022769"/>
    <lineage>
        <taxon>Bacteria</taxon>
        <taxon>Bacillati</taxon>
        <taxon>Actinomycetota</taxon>
        <taxon>Actinomycetes</taxon>
        <taxon>Mycobacteriales</taxon>
        <taxon>Gordoniaceae</taxon>
        <taxon>Gordonia</taxon>
    </lineage>
</organism>
<reference evidence="1" key="1">
    <citation type="submission" date="2023-06" db="EMBL/GenBank/DDBJ databases">
        <title>Gordonia sp. nov. and Pseudochrobactrum sp. nov., two species isolated from the burying beetle Nicrophorus vespilloides.</title>
        <authorList>
            <person name="Poehlein A."/>
            <person name="Guzman J."/>
            <person name="Daniel R."/>
            <person name="Vilcinskas A."/>
        </authorList>
    </citation>
    <scope>NUCLEOTIDE SEQUENCE</scope>
    <source>
        <strain evidence="1">MP11Mi</strain>
    </source>
</reference>
<protein>
    <submittedName>
        <fullName evidence="1">Uncharacterized protein</fullName>
    </submittedName>
</protein>
<accession>A0AA97CU94</accession>